<reference evidence="1 2" key="1">
    <citation type="journal article" date="2018" name="Front. Microbiol.">
        <title>Prospects for Fungal Bioremediation of Acidic Radioactive Waste Sites: Characterization and Genome Sequence of Rhodotorula taiwanensis MD1149.</title>
        <authorList>
            <person name="Tkavc R."/>
            <person name="Matrosova V.Y."/>
            <person name="Grichenko O.E."/>
            <person name="Gostincar C."/>
            <person name="Volpe R.P."/>
            <person name="Klimenkova P."/>
            <person name="Gaidamakova E.K."/>
            <person name="Zhou C.E."/>
            <person name="Stewart B.J."/>
            <person name="Lyman M.G."/>
            <person name="Malfatti S.A."/>
            <person name="Rubinfeld B."/>
            <person name="Courtot M."/>
            <person name="Singh J."/>
            <person name="Dalgard C.L."/>
            <person name="Hamilton T."/>
            <person name="Frey K.G."/>
            <person name="Gunde-Cimerman N."/>
            <person name="Dugan L."/>
            <person name="Daly M.J."/>
        </authorList>
    </citation>
    <scope>NUCLEOTIDE SEQUENCE [LARGE SCALE GENOMIC DNA]</scope>
    <source>
        <strain evidence="1 2">MD1149</strain>
    </source>
</reference>
<dbReference type="InterPro" id="IPR011008">
    <property type="entry name" value="Dimeric_a/b-barrel"/>
</dbReference>
<accession>A0A2S5BAW2</accession>
<dbReference type="Gene3D" id="3.30.70.1060">
    <property type="entry name" value="Dimeric alpha+beta barrel"/>
    <property type="match status" value="1"/>
</dbReference>
<dbReference type="STRING" id="741276.A0A2S5BAW2"/>
<evidence type="ECO:0008006" key="3">
    <source>
        <dbReference type="Google" id="ProtNLM"/>
    </source>
</evidence>
<sequence length="155" mass="17110">MLSLARPLARTSGLCLAQPARLSRRFPTSPVLRSFSMSASSAQKHNPWAEQLPKPADQLNSYLASLPDFAEGSKRMSIRPKHLEHAAEGFKLGWIVQAGATFADDSRTQMTGSWFLLREESLEKARARLAQDVYATDGAWDMSRATITPVAIAKH</sequence>
<dbReference type="EMBL" id="PJQD01000033">
    <property type="protein sequence ID" value="POY73898.1"/>
    <property type="molecule type" value="Genomic_DNA"/>
</dbReference>
<dbReference type="Proteomes" id="UP000237144">
    <property type="component" value="Unassembled WGS sequence"/>
</dbReference>
<dbReference type="OrthoDB" id="5519740at2759"/>
<organism evidence="1 2">
    <name type="scientific">Rhodotorula taiwanensis</name>
    <dbReference type="NCBI Taxonomy" id="741276"/>
    <lineage>
        <taxon>Eukaryota</taxon>
        <taxon>Fungi</taxon>
        <taxon>Dikarya</taxon>
        <taxon>Basidiomycota</taxon>
        <taxon>Pucciniomycotina</taxon>
        <taxon>Microbotryomycetes</taxon>
        <taxon>Sporidiobolales</taxon>
        <taxon>Sporidiobolaceae</taxon>
        <taxon>Rhodotorula</taxon>
    </lineage>
</organism>
<comment type="caution">
    <text evidence="1">The sequence shown here is derived from an EMBL/GenBank/DDBJ whole genome shotgun (WGS) entry which is preliminary data.</text>
</comment>
<keyword evidence="2" id="KW-1185">Reference proteome</keyword>
<dbReference type="InterPro" id="IPR051807">
    <property type="entry name" value="Sec-metab_biosynth-assoc"/>
</dbReference>
<proteinExistence type="predicted"/>
<dbReference type="SUPFAM" id="SSF54909">
    <property type="entry name" value="Dimeric alpha+beta barrel"/>
    <property type="match status" value="1"/>
</dbReference>
<evidence type="ECO:0000313" key="2">
    <source>
        <dbReference type="Proteomes" id="UP000237144"/>
    </source>
</evidence>
<dbReference type="PANTHER" id="PTHR33606">
    <property type="entry name" value="PROTEIN YCII"/>
    <property type="match status" value="1"/>
</dbReference>
<dbReference type="AlphaFoldDB" id="A0A2S5BAW2"/>
<protein>
    <recommendedName>
        <fullName evidence="3">YCII-related domain-containing protein</fullName>
    </recommendedName>
</protein>
<dbReference type="PANTHER" id="PTHR33606:SF3">
    <property type="entry name" value="PROTEIN YCII"/>
    <property type="match status" value="1"/>
</dbReference>
<name>A0A2S5BAW2_9BASI</name>
<gene>
    <name evidence="1" type="ORF">BMF94_3069</name>
</gene>
<evidence type="ECO:0000313" key="1">
    <source>
        <dbReference type="EMBL" id="POY73898.1"/>
    </source>
</evidence>